<dbReference type="HOGENOM" id="CLU_2558667_0_0_1"/>
<dbReference type="Proteomes" id="UP000001194">
    <property type="component" value="Unassembled WGS sequence"/>
</dbReference>
<protein>
    <submittedName>
        <fullName evidence="1">Predicted protein</fullName>
    </submittedName>
</protein>
<dbReference type="RefSeq" id="XP_001884948.1">
    <property type="nucleotide sequence ID" value="XM_001884913.1"/>
</dbReference>
<name>B0DLQ0_LACBS</name>
<evidence type="ECO:0000313" key="2">
    <source>
        <dbReference type="Proteomes" id="UP000001194"/>
    </source>
</evidence>
<dbReference type="AlphaFoldDB" id="B0DLQ0"/>
<dbReference type="EMBL" id="DS547118">
    <property type="protein sequence ID" value="EDR04429.1"/>
    <property type="molecule type" value="Genomic_DNA"/>
</dbReference>
<dbReference type="GeneID" id="6080658"/>
<proteinExistence type="predicted"/>
<reference evidence="1 2" key="1">
    <citation type="journal article" date="2008" name="Nature">
        <title>The genome of Laccaria bicolor provides insights into mycorrhizal symbiosis.</title>
        <authorList>
            <person name="Martin F."/>
            <person name="Aerts A."/>
            <person name="Ahren D."/>
            <person name="Brun A."/>
            <person name="Danchin E.G.J."/>
            <person name="Duchaussoy F."/>
            <person name="Gibon J."/>
            <person name="Kohler A."/>
            <person name="Lindquist E."/>
            <person name="Pereda V."/>
            <person name="Salamov A."/>
            <person name="Shapiro H.J."/>
            <person name="Wuyts J."/>
            <person name="Blaudez D."/>
            <person name="Buee M."/>
            <person name="Brokstein P."/>
            <person name="Canbaeck B."/>
            <person name="Cohen D."/>
            <person name="Courty P.E."/>
            <person name="Coutinho P.M."/>
            <person name="Delaruelle C."/>
            <person name="Detter J.C."/>
            <person name="Deveau A."/>
            <person name="DiFazio S."/>
            <person name="Duplessis S."/>
            <person name="Fraissinet-Tachet L."/>
            <person name="Lucic E."/>
            <person name="Frey-Klett P."/>
            <person name="Fourrey C."/>
            <person name="Feussner I."/>
            <person name="Gay G."/>
            <person name="Grimwood J."/>
            <person name="Hoegger P.J."/>
            <person name="Jain P."/>
            <person name="Kilaru S."/>
            <person name="Labbe J."/>
            <person name="Lin Y.C."/>
            <person name="Legue V."/>
            <person name="Le Tacon F."/>
            <person name="Marmeisse R."/>
            <person name="Melayah D."/>
            <person name="Montanini B."/>
            <person name="Muratet M."/>
            <person name="Nehls U."/>
            <person name="Niculita-Hirzel H."/>
            <person name="Oudot-Le Secq M.P."/>
            <person name="Peter M."/>
            <person name="Quesneville H."/>
            <person name="Rajashekar B."/>
            <person name="Reich M."/>
            <person name="Rouhier N."/>
            <person name="Schmutz J."/>
            <person name="Yin T."/>
            <person name="Chalot M."/>
            <person name="Henrissat B."/>
            <person name="Kuees U."/>
            <person name="Lucas S."/>
            <person name="Van de Peer Y."/>
            <person name="Podila G.K."/>
            <person name="Polle A."/>
            <person name="Pukkila P.J."/>
            <person name="Richardson P.M."/>
            <person name="Rouze P."/>
            <person name="Sanders I.R."/>
            <person name="Stajich J.E."/>
            <person name="Tunlid A."/>
            <person name="Tuskan G."/>
            <person name="Grigoriev I.V."/>
        </authorList>
    </citation>
    <scope>NUCLEOTIDE SEQUENCE [LARGE SCALE GENOMIC DNA]</scope>
    <source>
        <strain evidence="2">S238N-H82 / ATCC MYA-4686</strain>
    </source>
</reference>
<dbReference type="InParanoid" id="B0DLQ0"/>
<gene>
    <name evidence="1" type="ORF">LACBIDRAFT_304478</name>
</gene>
<sequence>MSYHEYLFQFVSRSLTDCTAEVQLGVSTVSRVTAHQCIKLKCDTAAVPRHSRTPGNGRGGQVTIRTDFEENLKKARSQSGQN</sequence>
<accession>B0DLQ0</accession>
<evidence type="ECO:0000313" key="1">
    <source>
        <dbReference type="EMBL" id="EDR04429.1"/>
    </source>
</evidence>
<keyword evidence="2" id="KW-1185">Reference proteome</keyword>
<dbReference type="KEGG" id="lbc:LACBIDRAFT_304478"/>
<organism evidence="2">
    <name type="scientific">Laccaria bicolor (strain S238N-H82 / ATCC MYA-4686)</name>
    <name type="common">Bicoloured deceiver</name>
    <name type="synonym">Laccaria laccata var. bicolor</name>
    <dbReference type="NCBI Taxonomy" id="486041"/>
    <lineage>
        <taxon>Eukaryota</taxon>
        <taxon>Fungi</taxon>
        <taxon>Dikarya</taxon>
        <taxon>Basidiomycota</taxon>
        <taxon>Agaricomycotina</taxon>
        <taxon>Agaricomycetes</taxon>
        <taxon>Agaricomycetidae</taxon>
        <taxon>Agaricales</taxon>
        <taxon>Agaricineae</taxon>
        <taxon>Hydnangiaceae</taxon>
        <taxon>Laccaria</taxon>
    </lineage>
</organism>